<dbReference type="Proteomes" id="UP000722485">
    <property type="component" value="Unassembled WGS sequence"/>
</dbReference>
<dbReference type="PANTHER" id="PTHR31642:SF310">
    <property type="entry name" value="FATTY ALCOHOL:CAFFEOYL-COA ACYLTRANSFERASE"/>
    <property type="match status" value="1"/>
</dbReference>
<dbReference type="Gene3D" id="3.30.559.10">
    <property type="entry name" value="Chloramphenicol acetyltransferase-like domain"/>
    <property type="match status" value="3"/>
</dbReference>
<evidence type="ECO:0000313" key="3">
    <source>
        <dbReference type="EMBL" id="KAF7554506.1"/>
    </source>
</evidence>
<dbReference type="AlphaFoldDB" id="A0A9P5HBY9"/>
<dbReference type="InterPro" id="IPR050317">
    <property type="entry name" value="Plant_Fungal_Acyltransferase"/>
</dbReference>
<protein>
    <submittedName>
        <fullName evidence="3">Uncharacterized protein</fullName>
    </submittedName>
</protein>
<evidence type="ECO:0000313" key="4">
    <source>
        <dbReference type="Proteomes" id="UP000722485"/>
    </source>
</evidence>
<accession>A0A9P5HBY9</accession>
<dbReference type="EMBL" id="JAANBB010000031">
    <property type="protein sequence ID" value="KAF7554506.1"/>
    <property type="molecule type" value="Genomic_DNA"/>
</dbReference>
<dbReference type="PANTHER" id="PTHR31642">
    <property type="entry name" value="TRICHOTHECENE 3-O-ACETYLTRANSFERASE"/>
    <property type="match status" value="1"/>
</dbReference>
<proteinExistence type="predicted"/>
<comment type="caution">
    <text evidence="3">The sequence shown here is derived from an EMBL/GenBank/DDBJ whole genome shotgun (WGS) entry which is preliminary data.</text>
</comment>
<dbReference type="GO" id="GO:0016747">
    <property type="term" value="F:acyltransferase activity, transferring groups other than amino-acyl groups"/>
    <property type="evidence" value="ECO:0007669"/>
    <property type="project" value="TreeGrafter"/>
</dbReference>
<name>A0A9P5HBY9_9HYPO</name>
<organism evidence="3 4">
    <name type="scientific">Cylindrodendrum hubeiense</name>
    <dbReference type="NCBI Taxonomy" id="595255"/>
    <lineage>
        <taxon>Eukaryota</taxon>
        <taxon>Fungi</taxon>
        <taxon>Dikarya</taxon>
        <taxon>Ascomycota</taxon>
        <taxon>Pezizomycotina</taxon>
        <taxon>Sordariomycetes</taxon>
        <taxon>Hypocreomycetidae</taxon>
        <taxon>Hypocreales</taxon>
        <taxon>Nectriaceae</taxon>
        <taxon>Cylindrodendrum</taxon>
    </lineage>
</organism>
<sequence>MGPSIMHTTLGPLDHLPPRQYTGFVFYLPLKPGIDAPVAFAALQHGLHKTFAQLPWLSGKLTFNELDPSLDYSELKAAGFPANAVDDDVLLPFPFFPDISVGADVFVAQANFIPGACLLACASMHSACDGTAVLNIFNLWAENCRNVATSDNPILTLPSESSDRELLDRIWDKEAIHKSPSEIDPATWQLLSLPPPGTGMKPSPEQGSQSNSDGSAERVMKTSIFYIPSSRFTALKKEYVHQPGTDRVSGNDIMCGFLWRSLMKAQAAVHKFPENTRAILDVPIDGRPDYSLPPTYLGSIVLVNRVTLPLSTLTSSDTSIIDVGQAIREKFSSVSPAVMLDAYTLIKTMPDYTVFDLRTHPIDGANLMISSLLMLPAHTVSFGDHVFANGGKPETARPLMSGFNKQERICFVMPPKSHGGIEIVFSLFDDEMAKLLEDEEFGRYAMFLS</sequence>
<gene>
    <name evidence="3" type="ORF">G7Z17_g2864</name>
</gene>
<dbReference type="InterPro" id="IPR023213">
    <property type="entry name" value="CAT-like_dom_sf"/>
</dbReference>
<reference evidence="3" key="1">
    <citation type="submission" date="2020-03" db="EMBL/GenBank/DDBJ databases">
        <title>Draft Genome Sequence of Cylindrodendrum hubeiense.</title>
        <authorList>
            <person name="Buettner E."/>
            <person name="Kellner H."/>
        </authorList>
    </citation>
    <scope>NUCLEOTIDE SEQUENCE</scope>
    <source>
        <strain evidence="3">IHI 201604</strain>
    </source>
</reference>
<dbReference type="OrthoDB" id="429813at2759"/>
<evidence type="ECO:0000256" key="2">
    <source>
        <dbReference type="SAM" id="MobiDB-lite"/>
    </source>
</evidence>
<evidence type="ECO:0000256" key="1">
    <source>
        <dbReference type="ARBA" id="ARBA00022679"/>
    </source>
</evidence>
<keyword evidence="4" id="KW-1185">Reference proteome</keyword>
<keyword evidence="1" id="KW-0808">Transferase</keyword>
<feature type="region of interest" description="Disordered" evidence="2">
    <location>
        <begin position="187"/>
        <end position="216"/>
    </location>
</feature>
<dbReference type="Pfam" id="PF02458">
    <property type="entry name" value="Transferase"/>
    <property type="match status" value="1"/>
</dbReference>
<feature type="compositionally biased region" description="Polar residues" evidence="2">
    <location>
        <begin position="205"/>
        <end position="214"/>
    </location>
</feature>